<evidence type="ECO:0000313" key="3">
    <source>
        <dbReference type="Proteomes" id="UP000076574"/>
    </source>
</evidence>
<comment type="caution">
    <text evidence="2">The sequence shown here is derived from an EMBL/GenBank/DDBJ whole genome shotgun (WGS) entry which is preliminary data.</text>
</comment>
<evidence type="ECO:0008006" key="4">
    <source>
        <dbReference type="Google" id="ProtNLM"/>
    </source>
</evidence>
<proteinExistence type="predicted"/>
<dbReference type="EMBL" id="LVYV01000005">
    <property type="protein sequence ID" value="KZD24248.1"/>
    <property type="molecule type" value="Genomic_DNA"/>
</dbReference>
<organism evidence="2 3">
    <name type="scientific">Tardiphaga robiniae</name>
    <dbReference type="NCBI Taxonomy" id="943830"/>
    <lineage>
        <taxon>Bacteria</taxon>
        <taxon>Pseudomonadati</taxon>
        <taxon>Pseudomonadota</taxon>
        <taxon>Alphaproteobacteria</taxon>
        <taxon>Hyphomicrobiales</taxon>
        <taxon>Nitrobacteraceae</taxon>
        <taxon>Tardiphaga</taxon>
    </lineage>
</organism>
<reference evidence="2 3" key="1">
    <citation type="submission" date="2016-03" db="EMBL/GenBank/DDBJ databases">
        <title>Microsymbionts genomes from the relict species Vavilovia formosa (Stev.) Fed.</title>
        <authorList>
            <person name="Kopat V."/>
            <person name="Chirak E."/>
            <person name="Kimeklis A."/>
            <person name="Andronov E."/>
        </authorList>
    </citation>
    <scope>NUCLEOTIDE SEQUENCE [LARGE SCALE GENOMIC DNA]</scope>
    <source>
        <strain evidence="2 3">Vaf07</strain>
    </source>
</reference>
<keyword evidence="3" id="KW-1185">Reference proteome</keyword>
<sequence length="82" mass="8692">MKRTMIAAAAAALLGLGLMLPANAMPVGGLAPASTASDIIQIRGHGGGHHGMHRGGRGHHYGWGRGRGHHYGWSRGRHRGWR</sequence>
<dbReference type="AlphaFoldDB" id="A0A161RMA7"/>
<evidence type="ECO:0000256" key="1">
    <source>
        <dbReference type="SAM" id="SignalP"/>
    </source>
</evidence>
<name>A0A161RMA7_9BRAD</name>
<protein>
    <recommendedName>
        <fullName evidence="4">Sulfur globule protein</fullName>
    </recommendedName>
</protein>
<dbReference type="RefSeq" id="WP_068731361.1">
    <property type="nucleotide sequence ID" value="NZ_LVYV01000005.1"/>
</dbReference>
<keyword evidence="1" id="KW-0732">Signal</keyword>
<gene>
    <name evidence="2" type="ORF">A4A58_24230</name>
</gene>
<feature type="signal peptide" evidence="1">
    <location>
        <begin position="1"/>
        <end position="24"/>
    </location>
</feature>
<feature type="chain" id="PRO_5007825792" description="Sulfur globule protein" evidence="1">
    <location>
        <begin position="25"/>
        <end position="82"/>
    </location>
</feature>
<evidence type="ECO:0000313" key="2">
    <source>
        <dbReference type="EMBL" id="KZD24248.1"/>
    </source>
</evidence>
<dbReference type="Proteomes" id="UP000076574">
    <property type="component" value="Unassembled WGS sequence"/>
</dbReference>
<accession>A0A161RMA7</accession>